<dbReference type="RefSeq" id="WP_284243501.1">
    <property type="nucleotide sequence ID" value="NZ_BSST01000001.1"/>
</dbReference>
<dbReference type="CDD" id="cd19097">
    <property type="entry name" value="AKR_unchar"/>
    <property type="match status" value="1"/>
</dbReference>
<dbReference type="Pfam" id="PF00248">
    <property type="entry name" value="Aldo_ket_red"/>
    <property type="match status" value="1"/>
</dbReference>
<dbReference type="EMBL" id="BSST01000001">
    <property type="protein sequence ID" value="GLX77631.1"/>
    <property type="molecule type" value="Genomic_DNA"/>
</dbReference>
<evidence type="ECO:0000313" key="2">
    <source>
        <dbReference type="EMBL" id="GLX77631.1"/>
    </source>
</evidence>
<organism evidence="2 3">
    <name type="scientific">Thalassotalea insulae</name>
    <dbReference type="NCBI Taxonomy" id="2056778"/>
    <lineage>
        <taxon>Bacteria</taxon>
        <taxon>Pseudomonadati</taxon>
        <taxon>Pseudomonadota</taxon>
        <taxon>Gammaproteobacteria</taxon>
        <taxon>Alteromonadales</taxon>
        <taxon>Colwelliaceae</taxon>
        <taxon>Thalassotalea</taxon>
    </lineage>
</organism>
<name>A0ABQ6GTZ1_9GAMM</name>
<accession>A0ABQ6GTZ1</accession>
<protein>
    <submittedName>
        <fullName evidence="2">Aldo/keto reductase</fullName>
    </submittedName>
</protein>
<dbReference type="PANTHER" id="PTHR43312">
    <property type="entry name" value="D-THREO-ALDOSE 1-DEHYDROGENASE"/>
    <property type="match status" value="1"/>
</dbReference>
<keyword evidence="3" id="KW-1185">Reference proteome</keyword>
<dbReference type="PANTHER" id="PTHR43312:SF1">
    <property type="entry name" value="NADP-DEPENDENT OXIDOREDUCTASE DOMAIN-CONTAINING PROTEIN"/>
    <property type="match status" value="1"/>
</dbReference>
<feature type="domain" description="NADP-dependent oxidoreductase" evidence="1">
    <location>
        <begin position="3"/>
        <end position="261"/>
    </location>
</feature>
<dbReference type="Gene3D" id="3.20.20.100">
    <property type="entry name" value="NADP-dependent oxidoreductase domain"/>
    <property type="match status" value="1"/>
</dbReference>
<dbReference type="InterPro" id="IPR053135">
    <property type="entry name" value="AKR2_Oxidoreductase"/>
</dbReference>
<evidence type="ECO:0000313" key="3">
    <source>
        <dbReference type="Proteomes" id="UP001157186"/>
    </source>
</evidence>
<reference evidence="2 3" key="1">
    <citation type="submission" date="2023-03" db="EMBL/GenBank/DDBJ databases">
        <title>Draft genome sequence of Thalassotalea insulae KCTC 62186T.</title>
        <authorList>
            <person name="Sawabe T."/>
        </authorList>
    </citation>
    <scope>NUCLEOTIDE SEQUENCE [LARGE SCALE GENOMIC DNA]</scope>
    <source>
        <strain evidence="2 3">KCTC 62186</strain>
    </source>
</reference>
<comment type="caution">
    <text evidence="2">The sequence shown here is derived from an EMBL/GenBank/DDBJ whole genome shotgun (WGS) entry which is preliminary data.</text>
</comment>
<dbReference type="InterPro" id="IPR036812">
    <property type="entry name" value="NAD(P)_OxRdtase_dom_sf"/>
</dbReference>
<sequence>MQLALGTAQFGLDYGISNQQGKVEQSAVKAILAYALQQGIHTLDTAIAYGNSEHVLGKNIQHPEYFNIISKLSVTDLTDKELTDQVKQSCQRLNSPSLYGLLLHNADELTGKDAKQNYQKLLNLKTLGFCHKIGVSVYNPEQLLTILENFNVDLVQVPCNILDQRFLATPIQQKLEKYNIEVHARSLFLQGLLLMNRESLPLYFHQFQYELERFYLYCQQHQYSPIEACLSFAMMQKAIDYWVVGITELNQLKEITKTIKELKSSPLSENSNKQLASIATNQLNLINPSYWSTS</sequence>
<evidence type="ECO:0000259" key="1">
    <source>
        <dbReference type="Pfam" id="PF00248"/>
    </source>
</evidence>
<proteinExistence type="predicted"/>
<dbReference type="SUPFAM" id="SSF51430">
    <property type="entry name" value="NAD(P)-linked oxidoreductase"/>
    <property type="match status" value="1"/>
</dbReference>
<gene>
    <name evidence="2" type="ORF">tinsulaeT_09710</name>
</gene>
<dbReference type="InterPro" id="IPR023210">
    <property type="entry name" value="NADP_OxRdtase_dom"/>
</dbReference>
<dbReference type="Proteomes" id="UP001157186">
    <property type="component" value="Unassembled WGS sequence"/>
</dbReference>